<evidence type="ECO:0000256" key="1">
    <source>
        <dbReference type="SAM" id="SignalP"/>
    </source>
</evidence>
<sequence length="189" mass="21025">MKKIILLAILYISLTTNIVMATTPISGDVEVREIVTSNKSSQQLNFYGSSLVDGNILGISGVASVSKDYSEAYIGPIWMPAPWISLEAGVGLQQIENGSPLRYALAGWIGNSIGSLYYIREMGADSDDWWEKLRIFANLGEFAKIGVVYEKGYDWGPIIEIPIPSSRFKIRATWHPEPNIAHFSLFFNF</sequence>
<evidence type="ECO:0000313" key="3">
    <source>
        <dbReference type="Proteomes" id="UP000316495"/>
    </source>
</evidence>
<accession>A0A554LPT9</accession>
<feature type="signal peptide" evidence="1">
    <location>
        <begin position="1"/>
        <end position="21"/>
    </location>
</feature>
<organism evidence="2 3">
    <name type="scientific">Candidatus Berkelbacteria bacterium Athens1014_28</name>
    <dbReference type="NCBI Taxonomy" id="2017145"/>
    <lineage>
        <taxon>Bacteria</taxon>
        <taxon>Candidatus Berkelbacteria</taxon>
    </lineage>
</organism>
<comment type="caution">
    <text evidence="2">The sequence shown here is derived from an EMBL/GenBank/DDBJ whole genome shotgun (WGS) entry which is preliminary data.</text>
</comment>
<dbReference type="Proteomes" id="UP000316495">
    <property type="component" value="Unassembled WGS sequence"/>
</dbReference>
<evidence type="ECO:0000313" key="2">
    <source>
        <dbReference type="EMBL" id="TSC94888.1"/>
    </source>
</evidence>
<proteinExistence type="predicted"/>
<name>A0A554LPT9_9BACT</name>
<dbReference type="EMBL" id="VMGN01000004">
    <property type="protein sequence ID" value="TSC94888.1"/>
    <property type="molecule type" value="Genomic_DNA"/>
</dbReference>
<protein>
    <submittedName>
        <fullName evidence="2">Uncharacterized protein</fullName>
    </submittedName>
</protein>
<reference evidence="2 3" key="1">
    <citation type="submission" date="2017-07" db="EMBL/GenBank/DDBJ databases">
        <title>Mechanisms for carbon and nitrogen cycling indicate functional differentiation within the Candidate Phyla Radiation.</title>
        <authorList>
            <person name="Danczak R.E."/>
            <person name="Johnston M.D."/>
            <person name="Kenah C."/>
            <person name="Slattery M."/>
            <person name="Wrighton K.C."/>
            <person name="Wilkins M.J."/>
        </authorList>
    </citation>
    <scope>NUCLEOTIDE SEQUENCE [LARGE SCALE GENOMIC DNA]</scope>
    <source>
        <strain evidence="2">Athens1014_28</strain>
    </source>
</reference>
<keyword evidence="1" id="KW-0732">Signal</keyword>
<feature type="chain" id="PRO_5021925540" evidence="1">
    <location>
        <begin position="22"/>
        <end position="189"/>
    </location>
</feature>
<gene>
    <name evidence="2" type="ORF">Athens101428_94</name>
</gene>
<dbReference type="AlphaFoldDB" id="A0A554LPT9"/>